<evidence type="ECO:0000259" key="9">
    <source>
        <dbReference type="PROSITE" id="PS50893"/>
    </source>
</evidence>
<dbReference type="RefSeq" id="WP_138188513.1">
    <property type="nucleotide sequence ID" value="NZ_LS992241.1"/>
</dbReference>
<dbReference type="SUPFAM" id="SSF52540">
    <property type="entry name" value="P-loop containing nucleoside triphosphate hydrolases"/>
    <property type="match status" value="1"/>
</dbReference>
<dbReference type="PANTHER" id="PTHR43553:SF27">
    <property type="entry name" value="ENERGY-COUPLING FACTOR TRANSPORTER ATP-BINDING PROTEIN ECFA2"/>
    <property type="match status" value="1"/>
</dbReference>
<dbReference type="InterPro" id="IPR003593">
    <property type="entry name" value="AAA+_ATPase"/>
</dbReference>
<evidence type="ECO:0000313" key="10">
    <source>
        <dbReference type="EMBL" id="SYX86645.1"/>
    </source>
</evidence>
<sequence>MAIITAERVTYRYQGQGAHGVPALDELNVTFEQGQFIALLGSTGSGKSTLLQHLNGILQPTSGSLKVMEFTFQGGTQERGLKELRRRVGLVFQFPEQQLFEETVERDVLFGPLQFGQSEEEAKASARKAMMQVGLPESLLQVSPFELSGGQIRKVAIATVLASNPEIVVLDEPTATLDPVSRAELIALLHKLCKEEGKTIIMVTHRLDELFAYADSFALMKDGQVTFQGTRSQLMAQPERLGEAGILLPATMRLAALVMERSGVPMDQLPCSVEGWTEWLAAKIADVGLEGRSHFAGTQLKQQADSLEEKEE</sequence>
<comment type="similarity">
    <text evidence="2">Belongs to the ABC transporter superfamily.</text>
</comment>
<dbReference type="Gene3D" id="3.40.50.300">
    <property type="entry name" value="P-loop containing nucleotide triphosphate hydrolases"/>
    <property type="match status" value="1"/>
</dbReference>
<keyword evidence="5" id="KW-0547">Nucleotide-binding</keyword>
<evidence type="ECO:0000256" key="4">
    <source>
        <dbReference type="ARBA" id="ARBA00022475"/>
    </source>
</evidence>
<accession>A0A383RHV8</accession>
<dbReference type="AlphaFoldDB" id="A0A383RHV8"/>
<evidence type="ECO:0000313" key="11">
    <source>
        <dbReference type="Proteomes" id="UP000304148"/>
    </source>
</evidence>
<dbReference type="GO" id="GO:0005524">
    <property type="term" value="F:ATP binding"/>
    <property type="evidence" value="ECO:0007669"/>
    <property type="project" value="UniProtKB-KW"/>
</dbReference>
<organism evidence="10 11">
    <name type="scientific">Paenibacillus alvei</name>
    <name type="common">Bacillus alvei</name>
    <dbReference type="NCBI Taxonomy" id="44250"/>
    <lineage>
        <taxon>Bacteria</taxon>
        <taxon>Bacillati</taxon>
        <taxon>Bacillota</taxon>
        <taxon>Bacilli</taxon>
        <taxon>Bacillales</taxon>
        <taxon>Paenibacillaceae</taxon>
        <taxon>Paenibacillus</taxon>
    </lineage>
</organism>
<evidence type="ECO:0000256" key="1">
    <source>
        <dbReference type="ARBA" id="ARBA00004202"/>
    </source>
</evidence>
<dbReference type="InterPro" id="IPR027417">
    <property type="entry name" value="P-loop_NTPase"/>
</dbReference>
<dbReference type="GO" id="GO:0015087">
    <property type="term" value="F:cobalt ion transmembrane transporter activity"/>
    <property type="evidence" value="ECO:0007669"/>
    <property type="project" value="UniProtKB-ARBA"/>
</dbReference>
<dbReference type="InterPro" id="IPR003439">
    <property type="entry name" value="ABC_transporter-like_ATP-bd"/>
</dbReference>
<keyword evidence="3" id="KW-0813">Transport</keyword>
<dbReference type="SMART" id="SM00382">
    <property type="entry name" value="AAA"/>
    <property type="match status" value="1"/>
</dbReference>
<evidence type="ECO:0000256" key="7">
    <source>
        <dbReference type="ARBA" id="ARBA00022967"/>
    </source>
</evidence>
<dbReference type="InterPro" id="IPR015856">
    <property type="entry name" value="ABC_transpr_CbiO/EcfA_su"/>
</dbReference>
<dbReference type="InterPro" id="IPR050095">
    <property type="entry name" value="ECF_ABC_transporter_ATP-bd"/>
</dbReference>
<dbReference type="InterPro" id="IPR017871">
    <property type="entry name" value="ABC_transporter-like_CS"/>
</dbReference>
<dbReference type="FunFam" id="3.40.50.300:FF:000224">
    <property type="entry name" value="Energy-coupling factor transporter ATP-binding protein EcfA"/>
    <property type="match status" value="1"/>
</dbReference>
<dbReference type="Proteomes" id="UP000304148">
    <property type="component" value="Chromosome"/>
</dbReference>
<dbReference type="GO" id="GO:0043190">
    <property type="term" value="C:ATP-binding cassette (ABC) transporter complex"/>
    <property type="evidence" value="ECO:0007669"/>
    <property type="project" value="TreeGrafter"/>
</dbReference>
<evidence type="ECO:0000256" key="5">
    <source>
        <dbReference type="ARBA" id="ARBA00022741"/>
    </source>
</evidence>
<gene>
    <name evidence="10" type="primary">ecfAB</name>
    <name evidence="10" type="ORF">PBLR_15071</name>
</gene>
<protein>
    <submittedName>
        <fullName evidence="10">Energizing coupling factor of ABC influx transporter (ATP-binding protein)</fullName>
    </submittedName>
</protein>
<dbReference type="Pfam" id="PF00005">
    <property type="entry name" value="ABC_tran"/>
    <property type="match status" value="1"/>
</dbReference>
<dbReference type="PANTHER" id="PTHR43553">
    <property type="entry name" value="HEAVY METAL TRANSPORTER"/>
    <property type="match status" value="1"/>
</dbReference>
<dbReference type="CDD" id="cd03225">
    <property type="entry name" value="ABC_cobalt_CbiO_domain1"/>
    <property type="match status" value="1"/>
</dbReference>
<name>A0A383RHV8_PAEAL</name>
<keyword evidence="6 10" id="KW-0067">ATP-binding</keyword>
<proteinExistence type="inferred from homology"/>
<keyword evidence="4" id="KW-1003">Cell membrane</keyword>
<evidence type="ECO:0000256" key="3">
    <source>
        <dbReference type="ARBA" id="ARBA00022448"/>
    </source>
</evidence>
<keyword evidence="7" id="KW-1278">Translocase</keyword>
<dbReference type="EMBL" id="LS992241">
    <property type="protein sequence ID" value="SYX86645.1"/>
    <property type="molecule type" value="Genomic_DNA"/>
</dbReference>
<keyword evidence="8" id="KW-0472">Membrane</keyword>
<evidence type="ECO:0000256" key="2">
    <source>
        <dbReference type="ARBA" id="ARBA00005417"/>
    </source>
</evidence>
<reference evidence="11" key="1">
    <citation type="submission" date="2018-08" db="EMBL/GenBank/DDBJ databases">
        <authorList>
            <person name="Chevrot R."/>
        </authorList>
    </citation>
    <scope>NUCLEOTIDE SEQUENCE [LARGE SCALE GENOMIC DNA]</scope>
</reference>
<evidence type="ECO:0000256" key="6">
    <source>
        <dbReference type="ARBA" id="ARBA00022840"/>
    </source>
</evidence>
<comment type="subcellular location">
    <subcellularLocation>
        <location evidence="1">Cell membrane</location>
        <topology evidence="1">Peripheral membrane protein</topology>
    </subcellularLocation>
</comment>
<dbReference type="GO" id="GO:0016887">
    <property type="term" value="F:ATP hydrolysis activity"/>
    <property type="evidence" value="ECO:0007669"/>
    <property type="project" value="InterPro"/>
</dbReference>
<feature type="domain" description="ABC transporter" evidence="9">
    <location>
        <begin position="4"/>
        <end position="247"/>
    </location>
</feature>
<evidence type="ECO:0000256" key="8">
    <source>
        <dbReference type="ARBA" id="ARBA00023136"/>
    </source>
</evidence>
<dbReference type="PROSITE" id="PS50893">
    <property type="entry name" value="ABC_TRANSPORTER_2"/>
    <property type="match status" value="1"/>
</dbReference>
<dbReference type="GO" id="GO:0042626">
    <property type="term" value="F:ATPase-coupled transmembrane transporter activity"/>
    <property type="evidence" value="ECO:0007669"/>
    <property type="project" value="TreeGrafter"/>
</dbReference>
<dbReference type="PROSITE" id="PS00211">
    <property type="entry name" value="ABC_TRANSPORTER_1"/>
    <property type="match status" value="1"/>
</dbReference>